<evidence type="ECO:0000313" key="3">
    <source>
        <dbReference type="Proteomes" id="UP001632038"/>
    </source>
</evidence>
<protein>
    <submittedName>
        <fullName evidence="2">Uncharacterized protein</fullName>
    </submittedName>
</protein>
<reference evidence="3" key="1">
    <citation type="journal article" date="2024" name="IScience">
        <title>Strigolactones Initiate the Formation of Haustorium-like Structures in Castilleja.</title>
        <authorList>
            <person name="Buerger M."/>
            <person name="Peterson D."/>
            <person name="Chory J."/>
        </authorList>
    </citation>
    <scope>NUCLEOTIDE SEQUENCE [LARGE SCALE GENOMIC DNA]</scope>
</reference>
<evidence type="ECO:0000313" key="2">
    <source>
        <dbReference type="EMBL" id="KAL3652754.1"/>
    </source>
</evidence>
<feature type="region of interest" description="Disordered" evidence="1">
    <location>
        <begin position="54"/>
        <end position="76"/>
    </location>
</feature>
<dbReference type="PANTHER" id="PTHR33978:SF4">
    <property type="entry name" value="SERINE_THREONINE-KINASE"/>
    <property type="match status" value="1"/>
</dbReference>
<dbReference type="PANTHER" id="PTHR33978">
    <property type="entry name" value="SERINE/THREONINE-KINASE"/>
    <property type="match status" value="1"/>
</dbReference>
<dbReference type="AlphaFoldDB" id="A0ABD3EEU7"/>
<dbReference type="EMBL" id="JAVIJP010000005">
    <property type="protein sequence ID" value="KAL3652754.1"/>
    <property type="molecule type" value="Genomic_DNA"/>
</dbReference>
<dbReference type="Proteomes" id="UP001632038">
    <property type="component" value="Unassembled WGS sequence"/>
</dbReference>
<organism evidence="2 3">
    <name type="scientific">Castilleja foliolosa</name>
    <dbReference type="NCBI Taxonomy" id="1961234"/>
    <lineage>
        <taxon>Eukaryota</taxon>
        <taxon>Viridiplantae</taxon>
        <taxon>Streptophyta</taxon>
        <taxon>Embryophyta</taxon>
        <taxon>Tracheophyta</taxon>
        <taxon>Spermatophyta</taxon>
        <taxon>Magnoliopsida</taxon>
        <taxon>eudicotyledons</taxon>
        <taxon>Gunneridae</taxon>
        <taxon>Pentapetalae</taxon>
        <taxon>asterids</taxon>
        <taxon>lamiids</taxon>
        <taxon>Lamiales</taxon>
        <taxon>Orobanchaceae</taxon>
        <taxon>Pedicularideae</taxon>
        <taxon>Castillejinae</taxon>
        <taxon>Castilleja</taxon>
    </lineage>
</organism>
<accession>A0ABD3EEU7</accession>
<keyword evidence="3" id="KW-1185">Reference proteome</keyword>
<proteinExistence type="predicted"/>
<gene>
    <name evidence="2" type="ORF">CASFOL_002435</name>
</gene>
<name>A0ABD3EEU7_9LAMI</name>
<sequence>MEKTKQSKLAKQSSADVISNDVIWDCGSSLYDSFELKALEKLLDSAIVSKSLSMPHLSSTSHRRHPPPPPPPSLSSSAFRRLIRAVFRKPTKRRVNVSDEGINDNDVVCERSPALSTVPEVIGFHGFC</sequence>
<evidence type="ECO:0000256" key="1">
    <source>
        <dbReference type="SAM" id="MobiDB-lite"/>
    </source>
</evidence>
<comment type="caution">
    <text evidence="2">The sequence shown here is derived from an EMBL/GenBank/DDBJ whole genome shotgun (WGS) entry which is preliminary data.</text>
</comment>